<dbReference type="InterPro" id="IPR014777">
    <property type="entry name" value="4pyrrole_Mease_sub1"/>
</dbReference>
<accession>A0A248LNG3</accession>
<evidence type="ECO:0000256" key="4">
    <source>
        <dbReference type="ARBA" id="ARBA00022679"/>
    </source>
</evidence>
<dbReference type="PANTHER" id="PTHR46111:SF1">
    <property type="entry name" value="RIBOSOMAL RNA SMALL SUBUNIT METHYLTRANSFERASE I"/>
    <property type="match status" value="1"/>
</dbReference>
<dbReference type="RefSeq" id="WP_012698466.1">
    <property type="nucleotide sequence ID" value="NZ_CP022115.1"/>
</dbReference>
<dbReference type="PIRSF" id="PIRSF005917">
    <property type="entry name" value="MTase_YraL"/>
    <property type="match status" value="1"/>
</dbReference>
<evidence type="ECO:0000256" key="5">
    <source>
        <dbReference type="ARBA" id="ARBA00022691"/>
    </source>
</evidence>
<proteinExistence type="inferred from homology"/>
<dbReference type="GO" id="GO:0005737">
    <property type="term" value="C:cytoplasm"/>
    <property type="evidence" value="ECO:0007669"/>
    <property type="project" value="UniProtKB-SubCell"/>
</dbReference>
<keyword evidence="3 6" id="KW-0489">Methyltransferase</keyword>
<evidence type="ECO:0000256" key="6">
    <source>
        <dbReference type="HAMAP-Rule" id="MF_01877"/>
    </source>
</evidence>
<protein>
    <recommendedName>
        <fullName evidence="6">Ribosomal RNA small subunit methyltransferase I</fullName>
        <ecNumber evidence="6">2.1.1.198</ecNumber>
    </recommendedName>
    <alternativeName>
        <fullName evidence="6">16S rRNA 2'-O-ribose C1402 methyltransferase</fullName>
    </alternativeName>
    <alternativeName>
        <fullName evidence="6">rRNA (cytidine-2'-O-)-methyltransferase RsmI</fullName>
    </alternativeName>
</protein>
<dbReference type="InterPro" id="IPR000878">
    <property type="entry name" value="4pyrrol_Mease"/>
</dbReference>
<dbReference type="InterPro" id="IPR018063">
    <property type="entry name" value="SAM_MeTrfase_RsmI_CS"/>
</dbReference>
<dbReference type="Pfam" id="PF00590">
    <property type="entry name" value="TP_methylase"/>
    <property type="match status" value="1"/>
</dbReference>
<dbReference type="CDD" id="cd11648">
    <property type="entry name" value="RsmI"/>
    <property type="match status" value="1"/>
</dbReference>
<dbReference type="InterPro" id="IPR008189">
    <property type="entry name" value="rRNA_ssu_MeTfrase_I"/>
</dbReference>
<keyword evidence="1 6" id="KW-0963">Cytoplasm</keyword>
<reference evidence="10" key="1">
    <citation type="submission" date="2017-06" db="EMBL/GenBank/DDBJ databases">
        <title>Whole genome sequence of Laribacter hongkongensis LHGZ1.</title>
        <authorList>
            <person name="Chen D."/>
            <person name="Wu H."/>
            <person name="Chen J."/>
        </authorList>
    </citation>
    <scope>NUCLEOTIDE SEQUENCE [LARGE SCALE GENOMIC DNA]</scope>
    <source>
        <strain evidence="10">LHGZ1</strain>
    </source>
</reference>
<dbReference type="SUPFAM" id="SSF53790">
    <property type="entry name" value="Tetrapyrrole methylase"/>
    <property type="match status" value="1"/>
</dbReference>
<dbReference type="PANTHER" id="PTHR46111">
    <property type="entry name" value="RIBOSOMAL RNA SMALL SUBUNIT METHYLTRANSFERASE I"/>
    <property type="match status" value="1"/>
</dbReference>
<dbReference type="AlphaFoldDB" id="A0A248LNG3"/>
<dbReference type="InterPro" id="IPR053910">
    <property type="entry name" value="RsmI_HTH"/>
</dbReference>
<sequence length="298" mass="32092">MHSPYFQILEDARVSFKRGTLYVAATPLGNLADITLRTLALFDAADIILAEDTRVTGQLLARYGLRRHIVSVREHNERSMADKVIGWLQDGKLVAQVSDAGTPAVSDPGARLCRAVWEAGLPVSPLPGASAVTAALSASGVMAEGWRFAGFLSPKSKARREALAGWLHCPDAVVIYEAPHRIQDTVADIVTELGEERPLVLARELTKTFETILRLPAAGLLERINSDPNQSRGEMAIIIEPAPATADSDETAVVEGQHILKVLLAEGLPVKQAASITTQLAGGHKKAWYEQALALRNS</sequence>
<keyword evidence="4 6" id="KW-0808">Transferase</keyword>
<dbReference type="Pfam" id="PF23016">
    <property type="entry name" value="RsmI_C"/>
    <property type="match status" value="1"/>
</dbReference>
<dbReference type="Proteomes" id="UP000197424">
    <property type="component" value="Chromosome"/>
</dbReference>
<dbReference type="PROSITE" id="PS01296">
    <property type="entry name" value="RSMI"/>
    <property type="match status" value="1"/>
</dbReference>
<evidence type="ECO:0000256" key="1">
    <source>
        <dbReference type="ARBA" id="ARBA00022490"/>
    </source>
</evidence>
<evidence type="ECO:0000313" key="10">
    <source>
        <dbReference type="Proteomes" id="UP000197424"/>
    </source>
</evidence>
<keyword evidence="2 6" id="KW-0698">rRNA processing</keyword>
<dbReference type="FunFam" id="3.40.1010.10:FF:000007">
    <property type="entry name" value="Ribosomal RNA small subunit methyltransferase I"/>
    <property type="match status" value="1"/>
</dbReference>
<feature type="domain" description="RsmI HTH" evidence="8">
    <location>
        <begin position="253"/>
        <end position="296"/>
    </location>
</feature>
<organism evidence="9 10">
    <name type="scientific">Laribacter hongkongensis</name>
    <dbReference type="NCBI Taxonomy" id="168471"/>
    <lineage>
        <taxon>Bacteria</taxon>
        <taxon>Pseudomonadati</taxon>
        <taxon>Pseudomonadota</taxon>
        <taxon>Betaproteobacteria</taxon>
        <taxon>Neisseriales</taxon>
        <taxon>Aquaspirillaceae</taxon>
        <taxon>Laribacter</taxon>
    </lineage>
</organism>
<feature type="domain" description="Tetrapyrrole methylase" evidence="7">
    <location>
        <begin position="20"/>
        <end position="218"/>
    </location>
</feature>
<dbReference type="NCBIfam" id="TIGR00096">
    <property type="entry name" value="16S rRNA (cytidine(1402)-2'-O)-methyltransferase"/>
    <property type="match status" value="1"/>
</dbReference>
<comment type="similarity">
    <text evidence="6">Belongs to the methyltransferase superfamily. RsmI family.</text>
</comment>
<comment type="catalytic activity">
    <reaction evidence="6">
        <text>cytidine(1402) in 16S rRNA + S-adenosyl-L-methionine = 2'-O-methylcytidine(1402) in 16S rRNA + S-adenosyl-L-homocysteine + H(+)</text>
        <dbReference type="Rhea" id="RHEA:42924"/>
        <dbReference type="Rhea" id="RHEA-COMP:10285"/>
        <dbReference type="Rhea" id="RHEA-COMP:10286"/>
        <dbReference type="ChEBI" id="CHEBI:15378"/>
        <dbReference type="ChEBI" id="CHEBI:57856"/>
        <dbReference type="ChEBI" id="CHEBI:59789"/>
        <dbReference type="ChEBI" id="CHEBI:74495"/>
        <dbReference type="ChEBI" id="CHEBI:82748"/>
        <dbReference type="EC" id="2.1.1.198"/>
    </reaction>
</comment>
<dbReference type="EC" id="2.1.1.198" evidence="6"/>
<dbReference type="InterPro" id="IPR014776">
    <property type="entry name" value="4pyrrole_Mease_sub2"/>
</dbReference>
<dbReference type="FunFam" id="3.30.950.10:FF:000002">
    <property type="entry name" value="Ribosomal RNA small subunit methyltransferase I"/>
    <property type="match status" value="1"/>
</dbReference>
<dbReference type="HAMAP" id="MF_01877">
    <property type="entry name" value="16SrRNA_methyltr_I"/>
    <property type="match status" value="1"/>
</dbReference>
<name>A0A248LNG3_9NEIS</name>
<evidence type="ECO:0000256" key="2">
    <source>
        <dbReference type="ARBA" id="ARBA00022552"/>
    </source>
</evidence>
<dbReference type="GO" id="GO:0070677">
    <property type="term" value="F:rRNA (cytosine-2'-O-)-methyltransferase activity"/>
    <property type="evidence" value="ECO:0007669"/>
    <property type="project" value="UniProtKB-UniRule"/>
</dbReference>
<dbReference type="EMBL" id="CP022115">
    <property type="protein sequence ID" value="ASJ26039.1"/>
    <property type="molecule type" value="Genomic_DNA"/>
</dbReference>
<gene>
    <name evidence="6" type="primary">rsmI</name>
    <name evidence="9" type="ORF">LHGZ1_3208</name>
</gene>
<evidence type="ECO:0000313" key="9">
    <source>
        <dbReference type="EMBL" id="ASJ26039.1"/>
    </source>
</evidence>
<keyword evidence="5 6" id="KW-0949">S-adenosyl-L-methionine</keyword>
<evidence type="ECO:0000256" key="3">
    <source>
        <dbReference type="ARBA" id="ARBA00022603"/>
    </source>
</evidence>
<evidence type="ECO:0000259" key="8">
    <source>
        <dbReference type="Pfam" id="PF23016"/>
    </source>
</evidence>
<evidence type="ECO:0000259" key="7">
    <source>
        <dbReference type="Pfam" id="PF00590"/>
    </source>
</evidence>
<dbReference type="Gene3D" id="3.30.950.10">
    <property type="entry name" value="Methyltransferase, Cobalt-precorrin-4 Transmethylase, Domain 2"/>
    <property type="match status" value="1"/>
</dbReference>
<comment type="function">
    <text evidence="6">Catalyzes the 2'-O-methylation of the ribose of cytidine 1402 (C1402) in 16S rRNA.</text>
</comment>
<dbReference type="Gene3D" id="3.40.1010.10">
    <property type="entry name" value="Cobalt-precorrin-4 Transmethylase, Domain 1"/>
    <property type="match status" value="1"/>
</dbReference>
<comment type="subcellular location">
    <subcellularLocation>
        <location evidence="6">Cytoplasm</location>
    </subcellularLocation>
</comment>
<dbReference type="GeneID" id="75108241"/>
<dbReference type="InterPro" id="IPR035996">
    <property type="entry name" value="4pyrrol_Methylase_sf"/>
</dbReference>
<dbReference type="OMA" id="PVVFYES"/>